<evidence type="ECO:0000256" key="2">
    <source>
        <dbReference type="ARBA" id="ARBA00008835"/>
    </source>
</evidence>
<keyword evidence="5 7" id="KW-1133">Transmembrane helix</keyword>
<keyword evidence="7" id="KW-1006">Bacterial flagellum protein export</keyword>
<evidence type="ECO:0000256" key="5">
    <source>
        <dbReference type="ARBA" id="ARBA00022989"/>
    </source>
</evidence>
<keyword evidence="3 7" id="KW-1003">Cell membrane</keyword>
<proteinExistence type="inferred from homology"/>
<feature type="transmembrane region" description="Helical" evidence="7">
    <location>
        <begin position="47"/>
        <end position="65"/>
    </location>
</feature>
<evidence type="ECO:0000256" key="1">
    <source>
        <dbReference type="ARBA" id="ARBA00004651"/>
    </source>
</evidence>
<keyword evidence="4 7" id="KW-0812">Transmembrane</keyword>
<name>A0A6H1UE28_9GAMM</name>
<dbReference type="AlphaFoldDB" id="A0A6H1UE28"/>
<dbReference type="Pfam" id="PF00771">
    <property type="entry name" value="FHIPEP"/>
    <property type="match status" value="1"/>
</dbReference>
<gene>
    <name evidence="7 8" type="primary">flhA</name>
    <name evidence="8" type="ORF">HER31_10910</name>
</gene>
<keyword evidence="7" id="KW-0813">Transport</keyword>
<protein>
    <recommendedName>
        <fullName evidence="7">Flagellar biosynthesis protein FlhA</fullName>
    </recommendedName>
</protein>
<keyword evidence="9" id="KW-1185">Reference proteome</keyword>
<dbReference type="Gene3D" id="3.40.50.12790">
    <property type="entry name" value="FHIPEP family, domain 4"/>
    <property type="match status" value="1"/>
</dbReference>
<dbReference type="GO" id="GO:0044780">
    <property type="term" value="P:bacterial-type flagellum assembly"/>
    <property type="evidence" value="ECO:0007669"/>
    <property type="project" value="InterPro"/>
</dbReference>
<evidence type="ECO:0000256" key="3">
    <source>
        <dbReference type="ARBA" id="ARBA00022475"/>
    </source>
</evidence>
<dbReference type="PRINTS" id="PR00949">
    <property type="entry name" value="TYPE3IMAPROT"/>
</dbReference>
<dbReference type="PIRSF" id="PIRSF005419">
    <property type="entry name" value="FlhA"/>
    <property type="match status" value="1"/>
</dbReference>
<feature type="transmembrane region" description="Helical" evidence="7">
    <location>
        <begin position="72"/>
        <end position="96"/>
    </location>
</feature>
<keyword evidence="7" id="KW-0653">Protein transport</keyword>
<reference evidence="8 9" key="1">
    <citation type="submission" date="2020-04" db="EMBL/GenBank/DDBJ databases">
        <title>Ferrimonas sp. S7 isolated from sea water.</title>
        <authorList>
            <person name="Bae S.S."/>
            <person name="Baek K."/>
        </authorList>
    </citation>
    <scope>NUCLEOTIDE SEQUENCE [LARGE SCALE GENOMIC DNA]</scope>
    <source>
        <strain evidence="8 9">S7</strain>
    </source>
</reference>
<feature type="transmembrane region" description="Helical" evidence="7">
    <location>
        <begin position="21"/>
        <end position="41"/>
    </location>
</feature>
<dbReference type="InterPro" id="IPR025505">
    <property type="entry name" value="FHIPEP_CS"/>
</dbReference>
<dbReference type="Proteomes" id="UP000501602">
    <property type="component" value="Chromosome"/>
</dbReference>
<organism evidence="8 9">
    <name type="scientific">Ferrimonas lipolytica</name>
    <dbReference type="NCBI Taxonomy" id="2724191"/>
    <lineage>
        <taxon>Bacteria</taxon>
        <taxon>Pseudomonadati</taxon>
        <taxon>Pseudomonadota</taxon>
        <taxon>Gammaproteobacteria</taxon>
        <taxon>Alteromonadales</taxon>
        <taxon>Ferrimonadaceae</taxon>
        <taxon>Ferrimonas</taxon>
    </lineage>
</organism>
<feature type="transmembrane region" description="Helical" evidence="7">
    <location>
        <begin position="209"/>
        <end position="230"/>
    </location>
</feature>
<dbReference type="Gene3D" id="3.40.30.60">
    <property type="entry name" value="FHIPEP family, domain 1"/>
    <property type="match status" value="1"/>
</dbReference>
<dbReference type="PROSITE" id="PS00994">
    <property type="entry name" value="FHIPEP"/>
    <property type="match status" value="1"/>
</dbReference>
<keyword evidence="6 7" id="KW-0472">Membrane</keyword>
<feature type="transmembrane region" description="Helical" evidence="7">
    <location>
        <begin position="288"/>
        <end position="304"/>
    </location>
</feature>
<dbReference type="InterPro" id="IPR042196">
    <property type="entry name" value="FHIPEP_4"/>
</dbReference>
<comment type="subcellular location">
    <subcellularLocation>
        <location evidence="1 7">Cell membrane</location>
        <topology evidence="1 7">Multi-pass membrane protein</topology>
    </subcellularLocation>
</comment>
<dbReference type="PANTHER" id="PTHR30161:SF1">
    <property type="entry name" value="FLAGELLAR BIOSYNTHESIS PROTEIN FLHA-RELATED"/>
    <property type="match status" value="1"/>
</dbReference>
<dbReference type="NCBIfam" id="TIGR01398">
    <property type="entry name" value="FlhA"/>
    <property type="match status" value="1"/>
</dbReference>
<dbReference type="GO" id="GO:0005886">
    <property type="term" value="C:plasma membrane"/>
    <property type="evidence" value="ECO:0007669"/>
    <property type="project" value="UniProtKB-SubCell"/>
</dbReference>
<dbReference type="InterPro" id="IPR042193">
    <property type="entry name" value="FHIPEP_3"/>
</dbReference>
<dbReference type="KEGG" id="fes:HER31_10910"/>
<dbReference type="InterPro" id="IPR006301">
    <property type="entry name" value="FlhA"/>
</dbReference>
<sequence>MNLKAIFGSLYQHRVNHLQSLATPLVVLAALAMVTLPMPAFLLDMLFTFNIALSLVVLLVAVYTLRPLDFSAFPTVLLVATLLRLALNVASTRLVLLHGHEGPDAAGKVIEAFGSVVIGGNYAVGLVVFLILVIINFVVVTKGAGRISEVSARFTLDAMPGKQMAIDADLNSGLINQEQARERRADVAREADFYGSMDGASKFVKGDAIAGLMILALNIIGGFIIGMAQYGLPFGEAIEIYTLLTIGDGLVAQIPGLLLSIGAAIIITRQNESQKMGEEVSRQMLSNPRVVAICAGVMIVMGLVPGMPHIAFLSLGLMIAALSWWSHKRQQQEQQQQAVTNANGGSSTEVMNKEPKELVWDDVNHVDIIGLEVGYRLIPLVDKGQDGELLSRIKGVRKKLSQEFGFLIPPVHIRDNLDLGPSTYRISLMGVVVGEADIRHDGELAINPGQVFGQLEGQPTIDPAFGLEAVWINTNQRDYAQTLGYTVVDASTVVATHLSQLLSNNASQLLGYEEAQQLLDILAKQTPKLVEGLVPDVLSLGIIVKVMQNLLNEGVPIRDTRTLVQTLVEYGPKSQDPDVLTAAARIAMKRLIIQEINGPEHEIPVITLAPELEQILHQSLQASNGENGGLEPGLAERLQKSLREAAQKQEMVGEPAVLLTSGLLRTTLSRFVKHTIPALRVLSYQEVPDDKQIKIVQSVGQ</sequence>
<dbReference type="Gene3D" id="1.10.8.540">
    <property type="entry name" value="FHIPEP family, domain 3"/>
    <property type="match status" value="1"/>
</dbReference>
<dbReference type="InterPro" id="IPR001712">
    <property type="entry name" value="T3SS_FHIPEP"/>
</dbReference>
<dbReference type="RefSeq" id="WP_168660605.1">
    <property type="nucleotide sequence ID" value="NZ_CP051180.1"/>
</dbReference>
<keyword evidence="8" id="KW-0969">Cilium</keyword>
<comment type="function">
    <text evidence="7">Required for formation of the rod structure of the flagellar apparatus. Together with FliI and FliH, may constitute the export apparatus of flagellin.</text>
</comment>
<dbReference type="PANTHER" id="PTHR30161">
    <property type="entry name" value="FLAGELLAR EXPORT PROTEIN, MEMBRANE FLHA SUBUNIT-RELATED"/>
    <property type="match status" value="1"/>
</dbReference>
<accession>A0A6H1UE28</accession>
<evidence type="ECO:0000256" key="6">
    <source>
        <dbReference type="ARBA" id="ARBA00023136"/>
    </source>
</evidence>
<feature type="transmembrane region" description="Helical" evidence="7">
    <location>
        <begin position="116"/>
        <end position="139"/>
    </location>
</feature>
<dbReference type="GO" id="GO:0009306">
    <property type="term" value="P:protein secretion"/>
    <property type="evidence" value="ECO:0007669"/>
    <property type="project" value="InterPro"/>
</dbReference>
<evidence type="ECO:0000313" key="9">
    <source>
        <dbReference type="Proteomes" id="UP000501602"/>
    </source>
</evidence>
<keyword evidence="8" id="KW-0282">Flagellum</keyword>
<dbReference type="InterPro" id="IPR042194">
    <property type="entry name" value="FHIPEP_1"/>
</dbReference>
<keyword evidence="8" id="KW-0966">Cell projection</keyword>
<evidence type="ECO:0000256" key="4">
    <source>
        <dbReference type="ARBA" id="ARBA00022692"/>
    </source>
</evidence>
<comment type="similarity">
    <text evidence="2 7">Belongs to the FHIPEP (flagella/HR/invasion proteins export pore) family.</text>
</comment>
<evidence type="ECO:0000256" key="7">
    <source>
        <dbReference type="RuleBase" id="RU364093"/>
    </source>
</evidence>
<feature type="transmembrane region" description="Helical" evidence="7">
    <location>
        <begin position="250"/>
        <end position="267"/>
    </location>
</feature>
<keyword evidence="7" id="KW-1005">Bacterial flagellum biogenesis</keyword>
<dbReference type="EMBL" id="CP051180">
    <property type="protein sequence ID" value="QIZ77345.1"/>
    <property type="molecule type" value="Genomic_DNA"/>
</dbReference>
<evidence type="ECO:0000313" key="8">
    <source>
        <dbReference type="EMBL" id="QIZ77345.1"/>
    </source>
</evidence>